<sequence>MLPPDDDPAENRADELARKIETLLVSEMSDVAIGALTGAFIRLLIGYDFKGEEAAAVIEDVSSTTLASFRDFEVLAAAYDDVDDPGRLH</sequence>
<dbReference type="Proteomes" id="UP001156140">
    <property type="component" value="Unassembled WGS sequence"/>
</dbReference>
<gene>
    <name evidence="1" type="ORF">ML536_20010</name>
</gene>
<dbReference type="EMBL" id="JALAZD010000004">
    <property type="protein sequence ID" value="MCI0129124.1"/>
    <property type="molecule type" value="Genomic_DNA"/>
</dbReference>
<name>A0AA41QQV2_9HYPH</name>
<comment type="caution">
    <text evidence="1">The sequence shown here is derived from an EMBL/GenBank/DDBJ whole genome shotgun (WGS) entry which is preliminary data.</text>
</comment>
<accession>A0AA41QQV2</accession>
<dbReference type="RefSeq" id="WP_281737088.1">
    <property type="nucleotide sequence ID" value="NZ_JAKETQ010000004.1"/>
</dbReference>
<protein>
    <submittedName>
        <fullName evidence="1">Uncharacterized protein</fullName>
    </submittedName>
</protein>
<evidence type="ECO:0000313" key="1">
    <source>
        <dbReference type="EMBL" id="MCI0129124.1"/>
    </source>
</evidence>
<organism evidence="1 2">
    <name type="scientific">Paradevosia shaoguanensis</name>
    <dbReference type="NCBI Taxonomy" id="1335043"/>
    <lineage>
        <taxon>Bacteria</taxon>
        <taxon>Pseudomonadati</taxon>
        <taxon>Pseudomonadota</taxon>
        <taxon>Alphaproteobacteria</taxon>
        <taxon>Hyphomicrobiales</taxon>
        <taxon>Devosiaceae</taxon>
        <taxon>Paradevosia</taxon>
    </lineage>
</organism>
<proteinExistence type="predicted"/>
<dbReference type="AlphaFoldDB" id="A0AA41QQV2"/>
<evidence type="ECO:0000313" key="2">
    <source>
        <dbReference type="Proteomes" id="UP001156140"/>
    </source>
</evidence>
<reference evidence="1" key="1">
    <citation type="submission" date="2022-03" db="EMBL/GenBank/DDBJ databases">
        <title>The complete genome sequence of a Methyloterrigena soli.</title>
        <authorList>
            <person name="Zi Z."/>
        </authorList>
    </citation>
    <scope>NUCLEOTIDE SEQUENCE</scope>
    <source>
        <strain evidence="1">M48</strain>
    </source>
</reference>
<keyword evidence="2" id="KW-1185">Reference proteome</keyword>